<dbReference type="Pfam" id="PF12625">
    <property type="entry name" value="Arabinose_bd"/>
    <property type="match status" value="1"/>
</dbReference>
<dbReference type="AlphaFoldDB" id="A0A4S8P8I6"/>
<dbReference type="SMART" id="SM00342">
    <property type="entry name" value="HTH_ARAC"/>
    <property type="match status" value="1"/>
</dbReference>
<dbReference type="Pfam" id="PF12833">
    <property type="entry name" value="HTH_18"/>
    <property type="match status" value="1"/>
</dbReference>
<evidence type="ECO:0000256" key="1">
    <source>
        <dbReference type="ARBA" id="ARBA00023015"/>
    </source>
</evidence>
<evidence type="ECO:0000256" key="2">
    <source>
        <dbReference type="ARBA" id="ARBA00023125"/>
    </source>
</evidence>
<dbReference type="PANTHER" id="PTHR47894">
    <property type="entry name" value="HTH-TYPE TRANSCRIPTIONAL REGULATOR GADX"/>
    <property type="match status" value="1"/>
</dbReference>
<dbReference type="GO" id="GO:0000976">
    <property type="term" value="F:transcription cis-regulatory region binding"/>
    <property type="evidence" value="ECO:0007669"/>
    <property type="project" value="TreeGrafter"/>
</dbReference>
<dbReference type="GO" id="GO:0003700">
    <property type="term" value="F:DNA-binding transcription factor activity"/>
    <property type="evidence" value="ECO:0007669"/>
    <property type="project" value="InterPro"/>
</dbReference>
<proteinExistence type="predicted"/>
<gene>
    <name evidence="5" type="ORF">FAA97_09185</name>
</gene>
<name>A0A4S8P8I6_9HYPH</name>
<evidence type="ECO:0000256" key="3">
    <source>
        <dbReference type="ARBA" id="ARBA00023163"/>
    </source>
</evidence>
<keyword evidence="6" id="KW-1185">Reference proteome</keyword>
<keyword evidence="2" id="KW-0238">DNA-binding</keyword>
<evidence type="ECO:0000313" key="6">
    <source>
        <dbReference type="Proteomes" id="UP000308828"/>
    </source>
</evidence>
<dbReference type="PROSITE" id="PS01124">
    <property type="entry name" value="HTH_ARAC_FAMILY_2"/>
    <property type="match status" value="1"/>
</dbReference>
<dbReference type="SUPFAM" id="SSF46689">
    <property type="entry name" value="Homeodomain-like"/>
    <property type="match status" value="1"/>
</dbReference>
<comment type="caution">
    <text evidence="5">The sequence shown here is derived from an EMBL/GenBank/DDBJ whole genome shotgun (WGS) entry which is preliminary data.</text>
</comment>
<sequence length="343" mass="38233">MTVRTVTDELTTVAGLGLAISAHARRSGFSIEPLCRTLGVDPRSFSDLTARVSLDRICRLLEACAALAHDEAFGVTIAREYEAGSSGPFGYGLISAPTGLDFVQFIDAHMQYATHTSYCRLSFENDGAARLDWTFAPVIVRRDQYVDMSVALVLKRARELAPHAAALIGVELERPRPANTQPFRECLSRKIVFGAAMNSVRFPNAFLNAVNPLGDRRLFELMSLQCRNLRPNVDNANADFVEQVRRYLLLHVAEEDSPLAQVAGYFGLSERTFQRRLSEHNTSLNDLKDDVRRDVSYNLLTGSDLPFSEICYRLGYSAPSAFTRSVTRWFGSTPTEVREGRRA</sequence>
<evidence type="ECO:0000259" key="4">
    <source>
        <dbReference type="PROSITE" id="PS01124"/>
    </source>
</evidence>
<evidence type="ECO:0000313" key="5">
    <source>
        <dbReference type="EMBL" id="THV24129.1"/>
    </source>
</evidence>
<dbReference type="Gene3D" id="1.10.10.60">
    <property type="entry name" value="Homeodomain-like"/>
    <property type="match status" value="1"/>
</dbReference>
<accession>A0A4S8P8I6</accession>
<organism evidence="5 6">
    <name type="scientific">Peteryoungia ipomoeae</name>
    <dbReference type="NCBI Taxonomy" id="1210932"/>
    <lineage>
        <taxon>Bacteria</taxon>
        <taxon>Pseudomonadati</taxon>
        <taxon>Pseudomonadota</taxon>
        <taxon>Alphaproteobacteria</taxon>
        <taxon>Hyphomicrobiales</taxon>
        <taxon>Rhizobiaceae</taxon>
        <taxon>Peteryoungia</taxon>
    </lineage>
</organism>
<reference evidence="5 6" key="1">
    <citation type="submission" date="2019-04" db="EMBL/GenBank/DDBJ databases">
        <title>Genome sequence of strain shin9-1.</title>
        <authorList>
            <person name="Gao J."/>
            <person name="Sun J."/>
        </authorList>
    </citation>
    <scope>NUCLEOTIDE SEQUENCE [LARGE SCALE GENOMIC DNA]</scope>
    <source>
        <strain evidence="6">shin9-1</strain>
    </source>
</reference>
<dbReference type="InterPro" id="IPR009057">
    <property type="entry name" value="Homeodomain-like_sf"/>
</dbReference>
<dbReference type="OrthoDB" id="9805730at2"/>
<protein>
    <submittedName>
        <fullName evidence="5">AraC family transcriptional regulator</fullName>
    </submittedName>
</protein>
<dbReference type="InterPro" id="IPR032687">
    <property type="entry name" value="AraC-type_N"/>
</dbReference>
<dbReference type="RefSeq" id="WP_136598220.1">
    <property type="nucleotide sequence ID" value="NZ_STGV01000002.1"/>
</dbReference>
<keyword evidence="1" id="KW-0805">Transcription regulation</keyword>
<dbReference type="InterPro" id="IPR018060">
    <property type="entry name" value="HTH_AraC"/>
</dbReference>
<dbReference type="Proteomes" id="UP000308828">
    <property type="component" value="Unassembled WGS sequence"/>
</dbReference>
<dbReference type="EMBL" id="STGV01000002">
    <property type="protein sequence ID" value="THV24129.1"/>
    <property type="molecule type" value="Genomic_DNA"/>
</dbReference>
<dbReference type="GO" id="GO:0005829">
    <property type="term" value="C:cytosol"/>
    <property type="evidence" value="ECO:0007669"/>
    <property type="project" value="TreeGrafter"/>
</dbReference>
<keyword evidence="3" id="KW-0804">Transcription</keyword>
<dbReference type="PANTHER" id="PTHR47894:SF4">
    <property type="entry name" value="HTH-TYPE TRANSCRIPTIONAL REGULATOR GADX"/>
    <property type="match status" value="1"/>
</dbReference>
<feature type="domain" description="HTH araC/xylS-type" evidence="4">
    <location>
        <begin position="242"/>
        <end position="340"/>
    </location>
</feature>